<dbReference type="GO" id="GO:0006688">
    <property type="term" value="P:glycosphingolipid biosynthetic process"/>
    <property type="evidence" value="ECO:0007669"/>
    <property type="project" value="TreeGrafter"/>
</dbReference>
<dbReference type="GO" id="GO:0016020">
    <property type="term" value="C:membrane"/>
    <property type="evidence" value="ECO:0007669"/>
    <property type="project" value="GOC"/>
</dbReference>
<keyword evidence="5" id="KW-1185">Reference proteome</keyword>
<accession>A0A5B7HFA7</accession>
<dbReference type="GO" id="GO:0016758">
    <property type="term" value="F:hexosyltransferase activity"/>
    <property type="evidence" value="ECO:0007669"/>
    <property type="project" value="TreeGrafter"/>
</dbReference>
<dbReference type="PANTHER" id="PTHR12042">
    <property type="entry name" value="LACTOSYLCERAMIDE 4-ALPHA-GALACTOSYLTRANSFERASE ALPHA- 1,4-GALACTOSYLTRANSFERASE"/>
    <property type="match status" value="1"/>
</dbReference>
<keyword evidence="4" id="KW-0328">Glycosyltransferase</keyword>
<organism evidence="4 5">
    <name type="scientific">Portunus trituberculatus</name>
    <name type="common">Swimming crab</name>
    <name type="synonym">Neptunus trituberculatus</name>
    <dbReference type="NCBI Taxonomy" id="210409"/>
    <lineage>
        <taxon>Eukaryota</taxon>
        <taxon>Metazoa</taxon>
        <taxon>Ecdysozoa</taxon>
        <taxon>Arthropoda</taxon>
        <taxon>Crustacea</taxon>
        <taxon>Multicrustacea</taxon>
        <taxon>Malacostraca</taxon>
        <taxon>Eumalacostraca</taxon>
        <taxon>Eucarida</taxon>
        <taxon>Decapoda</taxon>
        <taxon>Pleocyemata</taxon>
        <taxon>Brachyura</taxon>
        <taxon>Eubrachyura</taxon>
        <taxon>Portunoidea</taxon>
        <taxon>Portunidae</taxon>
        <taxon>Portuninae</taxon>
        <taxon>Portunus</taxon>
    </lineage>
</organism>
<evidence type="ECO:0000313" key="5">
    <source>
        <dbReference type="Proteomes" id="UP000324222"/>
    </source>
</evidence>
<comment type="caution">
    <text evidence="4">The sequence shown here is derived from an EMBL/GenBank/DDBJ whole genome shotgun (WGS) entry which is preliminary data.</text>
</comment>
<dbReference type="AlphaFoldDB" id="A0A5B7HFA7"/>
<dbReference type="Proteomes" id="UP000324222">
    <property type="component" value="Unassembled WGS sequence"/>
</dbReference>
<name>A0A5B7HFA7_PORTR</name>
<feature type="domain" description="Alpha 1,4-glycosyltransferase" evidence="3">
    <location>
        <begin position="3"/>
        <end position="73"/>
    </location>
</feature>
<dbReference type="OrthoDB" id="409543at2759"/>
<sequence>MTMLTFFKHQQPELWGSIGPKAITRVVKAMCDVVDLETLLPKTPVTCGRVTLHPRQTFYPVDYTQSKKFFTKNGGKRFKKFPVSQ</sequence>
<evidence type="ECO:0000259" key="3">
    <source>
        <dbReference type="Pfam" id="PF04572"/>
    </source>
</evidence>
<keyword evidence="2 4" id="KW-0808">Transferase</keyword>
<evidence type="ECO:0000313" key="4">
    <source>
        <dbReference type="EMBL" id="MPC71431.1"/>
    </source>
</evidence>
<evidence type="ECO:0000256" key="2">
    <source>
        <dbReference type="ARBA" id="ARBA00022679"/>
    </source>
</evidence>
<protein>
    <submittedName>
        <fullName evidence="4">Alpha-1,4-N-acetylglucosaminyltransferase</fullName>
    </submittedName>
</protein>
<gene>
    <name evidence="4" type="primary">A4GNT_0</name>
    <name evidence="4" type="ORF">E2C01_065708</name>
</gene>
<evidence type="ECO:0000256" key="1">
    <source>
        <dbReference type="ARBA" id="ARBA00009003"/>
    </source>
</evidence>
<reference evidence="4 5" key="1">
    <citation type="submission" date="2019-05" db="EMBL/GenBank/DDBJ databases">
        <title>Another draft genome of Portunus trituberculatus and its Hox gene families provides insights of decapod evolution.</title>
        <authorList>
            <person name="Jeong J.-H."/>
            <person name="Song I."/>
            <person name="Kim S."/>
            <person name="Choi T."/>
            <person name="Kim D."/>
            <person name="Ryu S."/>
            <person name="Kim W."/>
        </authorList>
    </citation>
    <scope>NUCLEOTIDE SEQUENCE [LARGE SCALE GENOMIC DNA]</scope>
    <source>
        <tissue evidence="4">Muscle</tissue>
    </source>
</reference>
<dbReference type="Pfam" id="PF04572">
    <property type="entry name" value="Gb3_synth"/>
    <property type="match status" value="1"/>
</dbReference>
<comment type="similarity">
    <text evidence="1">Belongs to the glycosyltransferase 32 family.</text>
</comment>
<dbReference type="InterPro" id="IPR007652">
    <property type="entry name" value="A1-4-GlycosylTfrase_dom"/>
</dbReference>
<proteinExistence type="inferred from homology"/>
<dbReference type="PANTHER" id="PTHR12042:SF21">
    <property type="entry name" value="ALPHA1,4-GALACTOSYLTRANSFERASE 1-RELATED"/>
    <property type="match status" value="1"/>
</dbReference>
<dbReference type="EMBL" id="VSRR010032867">
    <property type="protein sequence ID" value="MPC71431.1"/>
    <property type="molecule type" value="Genomic_DNA"/>
</dbReference>
<dbReference type="InterPro" id="IPR051981">
    <property type="entry name" value="Glycosyltransf_32"/>
</dbReference>